<dbReference type="OrthoDB" id="49336at2759"/>
<evidence type="ECO:0000313" key="4">
    <source>
        <dbReference type="Proteomes" id="UP000095751"/>
    </source>
</evidence>
<dbReference type="InterPro" id="IPR016024">
    <property type="entry name" value="ARM-type_fold"/>
</dbReference>
<dbReference type="EMBL" id="KV784357">
    <property type="protein sequence ID" value="OEU18074.1"/>
    <property type="molecule type" value="Genomic_DNA"/>
</dbReference>
<feature type="compositionally biased region" description="Low complexity" evidence="2">
    <location>
        <begin position="79"/>
        <end position="121"/>
    </location>
</feature>
<dbReference type="SUPFAM" id="SSF48371">
    <property type="entry name" value="ARM repeat"/>
    <property type="match status" value="2"/>
</dbReference>
<feature type="region of interest" description="Disordered" evidence="2">
    <location>
        <begin position="1"/>
        <end position="203"/>
    </location>
</feature>
<evidence type="ECO:0000313" key="3">
    <source>
        <dbReference type="EMBL" id="OEU18074.1"/>
    </source>
</evidence>
<dbReference type="InParanoid" id="A0A1E7FIX5"/>
<organism evidence="3 4">
    <name type="scientific">Fragilariopsis cylindrus CCMP1102</name>
    <dbReference type="NCBI Taxonomy" id="635003"/>
    <lineage>
        <taxon>Eukaryota</taxon>
        <taxon>Sar</taxon>
        <taxon>Stramenopiles</taxon>
        <taxon>Ochrophyta</taxon>
        <taxon>Bacillariophyta</taxon>
        <taxon>Bacillariophyceae</taxon>
        <taxon>Bacillariophycidae</taxon>
        <taxon>Bacillariales</taxon>
        <taxon>Bacillariaceae</taxon>
        <taxon>Fragilariopsis</taxon>
    </lineage>
</organism>
<evidence type="ECO:0008006" key="5">
    <source>
        <dbReference type="Google" id="ProtNLM"/>
    </source>
</evidence>
<feature type="compositionally biased region" description="Low complexity" evidence="2">
    <location>
        <begin position="1"/>
        <end position="23"/>
    </location>
</feature>
<evidence type="ECO:0000256" key="1">
    <source>
        <dbReference type="ARBA" id="ARBA00022737"/>
    </source>
</evidence>
<dbReference type="InterPro" id="IPR011989">
    <property type="entry name" value="ARM-like"/>
</dbReference>
<feature type="compositionally biased region" description="Low complexity" evidence="2">
    <location>
        <begin position="565"/>
        <end position="578"/>
    </location>
</feature>
<feature type="compositionally biased region" description="Acidic residues" evidence="2">
    <location>
        <begin position="184"/>
        <end position="194"/>
    </location>
</feature>
<dbReference type="Proteomes" id="UP000095751">
    <property type="component" value="Unassembled WGS sequence"/>
</dbReference>
<keyword evidence="4" id="KW-1185">Reference proteome</keyword>
<accession>A0A1E7FIX5</accession>
<dbReference type="PANTHER" id="PTHR22895">
    <property type="entry name" value="ARMADILLO REPEAT-CONTAINING PROTEIN 6"/>
    <property type="match status" value="1"/>
</dbReference>
<name>A0A1E7FIX5_9STRA</name>
<feature type="compositionally biased region" description="Polar residues" evidence="2">
    <location>
        <begin position="63"/>
        <end position="78"/>
    </location>
</feature>
<reference evidence="3 4" key="1">
    <citation type="submission" date="2016-09" db="EMBL/GenBank/DDBJ databases">
        <title>Extensive genetic diversity and differential bi-allelic expression allows diatom success in the polar Southern Ocean.</title>
        <authorList>
            <consortium name="DOE Joint Genome Institute"/>
            <person name="Mock T."/>
            <person name="Otillar R.P."/>
            <person name="Strauss J."/>
            <person name="Dupont C."/>
            <person name="Frickenhaus S."/>
            <person name="Maumus F."/>
            <person name="Mcmullan M."/>
            <person name="Sanges R."/>
            <person name="Schmutz J."/>
            <person name="Toseland A."/>
            <person name="Valas R."/>
            <person name="Veluchamy A."/>
            <person name="Ward B.J."/>
            <person name="Allen A."/>
            <person name="Barry K."/>
            <person name="Falciatore A."/>
            <person name="Ferrante M."/>
            <person name="Fortunato A.E."/>
            <person name="Gloeckner G."/>
            <person name="Gruber A."/>
            <person name="Hipkin R."/>
            <person name="Janech M."/>
            <person name="Kroth P."/>
            <person name="Leese F."/>
            <person name="Lindquist E."/>
            <person name="Lyon B.R."/>
            <person name="Martin J."/>
            <person name="Mayer C."/>
            <person name="Parker M."/>
            <person name="Quesneville H."/>
            <person name="Raymond J."/>
            <person name="Uhlig C."/>
            <person name="Valentin K.U."/>
            <person name="Worden A.Z."/>
            <person name="Armbrust E.V."/>
            <person name="Bowler C."/>
            <person name="Green B."/>
            <person name="Moulton V."/>
            <person name="Van Oosterhout C."/>
            <person name="Grigoriev I."/>
        </authorList>
    </citation>
    <scope>NUCLEOTIDE SEQUENCE [LARGE SCALE GENOMIC DNA]</scope>
    <source>
        <strain evidence="3 4">CCMP1102</strain>
    </source>
</reference>
<feature type="compositionally biased region" description="Low complexity" evidence="2">
    <location>
        <begin position="46"/>
        <end position="62"/>
    </location>
</feature>
<feature type="compositionally biased region" description="Low complexity" evidence="2">
    <location>
        <begin position="130"/>
        <end position="140"/>
    </location>
</feature>
<protein>
    <recommendedName>
        <fullName evidence="5">ARM repeat-containing protein</fullName>
    </recommendedName>
</protein>
<dbReference type="Gene3D" id="1.25.10.10">
    <property type="entry name" value="Leucine-rich Repeat Variant"/>
    <property type="match status" value="2"/>
</dbReference>
<sequence length="1004" mass="108594">MKLFKSKSSSSTKNINNSSSSSSEDTDKPSSSAVLGHNNNKKKTRSSLFSSFSSKKNFNKKTIVSNANVAESSSTSRKSSILATASTTTVTSSSSLYSSRISSSAAPSAIRRNPFDNNDGNNGDDDDTYTTATPGSTSSSHGGGGGVDPFQHFENALGGEGEGVDDENDPRNNPFEEGGKSSDVDDDDADDAVDDSSSSLSSSMKTLQGIMNYLKEKELKEWAAEIDHQRRIANALSRNTKNWYVATADDNDDIVQQQQADADDIDSDDEELLTDVVEAILHAMEDYPDDEILQEDSCLALEAFTTTTMVNNNNNAINVNRILEEILVAMEGFADNPIVVSSSLGLLCNLSTTTTSSSSKGGGGVPGGVTSNPKLAKYALSSILQGMKEHRDDVELYTKGCKAMSNFTQNNHTAQLILTCKEPLGLRIISEGLKCHRPGNDDDIVIDDEIMLQRLKMRSSATQVVKNLSTHPSLEVKGKIALGGGAAQLIDRLLENLKETGKDLIQNNYNVAVMATTNDDDDEDDDEVRISITIMEDTLQTIGNLATIDTIVTKDDDPRYRNNHHSPTSYNNNNNNSSAADDIQKQLTKAVKPVLNVIRQHPNRRTIQYYGLQTIQRLTISHANSIANYHGGISTLLNALSLSSSESAAAGTSTASSSSTDTDTDLITDDMIYERVLGCLCGLLSPSSNADGLDLVASFHNEDGLSTIFRCVRQYQSQRLLLENAFELLFYLSCRVRVVLTSIVGMSSTIQNGVGARAARSIETQFIQEENVFVLLGTINQYIEHENASELICQRGLGILVNIHAFSMQQKQQEQQQDVFASDGGIKLVLHVMRRHGLAVAIQEYGVGLLASILKETMMTMPTTISDVLSSSSMANKKKNANIAVSNEFINEEGISTVLAAMMIHPDHGAIQVHGCDVLIYLLKVNNGNNKYKQFILDETNAVRVINDARSYHKTNKGVQSRASVLLKTLLSSSSSPSISTAATTATSILSSHAHQAAASLFAS</sequence>
<keyword evidence="1" id="KW-0677">Repeat</keyword>
<dbReference type="AlphaFoldDB" id="A0A1E7FIX5"/>
<proteinExistence type="predicted"/>
<feature type="region of interest" description="Disordered" evidence="2">
    <location>
        <begin position="555"/>
        <end position="579"/>
    </location>
</feature>
<dbReference type="KEGG" id="fcy:FRACYDRAFT_238507"/>
<evidence type="ECO:0000256" key="2">
    <source>
        <dbReference type="SAM" id="MobiDB-lite"/>
    </source>
</evidence>
<gene>
    <name evidence="3" type="ORF">FRACYDRAFT_238507</name>
</gene>
<dbReference type="PANTHER" id="PTHR22895:SF0">
    <property type="entry name" value="ARMADILLO REPEAT-CONTAINING PROTEIN 6"/>
    <property type="match status" value="1"/>
</dbReference>